<evidence type="ECO:0000313" key="3">
    <source>
        <dbReference type="Proteomes" id="UP000254711"/>
    </source>
</evidence>
<protein>
    <submittedName>
        <fullName evidence="2">Alpha/beta hydrolase</fullName>
    </submittedName>
</protein>
<dbReference type="InterPro" id="IPR000073">
    <property type="entry name" value="AB_hydrolase_1"/>
</dbReference>
<evidence type="ECO:0000259" key="1">
    <source>
        <dbReference type="Pfam" id="PF00561"/>
    </source>
</evidence>
<dbReference type="Pfam" id="PF00561">
    <property type="entry name" value="Abhydrolase_1"/>
    <property type="match status" value="1"/>
</dbReference>
<dbReference type="GO" id="GO:0016020">
    <property type="term" value="C:membrane"/>
    <property type="evidence" value="ECO:0007669"/>
    <property type="project" value="TreeGrafter"/>
</dbReference>
<keyword evidence="3" id="KW-1185">Reference proteome</keyword>
<dbReference type="OrthoDB" id="9779853at2"/>
<dbReference type="GO" id="GO:0016787">
    <property type="term" value="F:hydrolase activity"/>
    <property type="evidence" value="ECO:0007669"/>
    <property type="project" value="UniProtKB-KW"/>
</dbReference>
<dbReference type="AlphaFoldDB" id="A0A370K5W0"/>
<dbReference type="Proteomes" id="UP000254711">
    <property type="component" value="Unassembled WGS sequence"/>
</dbReference>
<dbReference type="PANTHER" id="PTHR43798">
    <property type="entry name" value="MONOACYLGLYCEROL LIPASE"/>
    <property type="match status" value="1"/>
</dbReference>
<keyword evidence="2" id="KW-0378">Hydrolase</keyword>
<dbReference type="InterPro" id="IPR050266">
    <property type="entry name" value="AB_hydrolase_sf"/>
</dbReference>
<gene>
    <name evidence="2" type="ORF">DVT68_13095</name>
</gene>
<dbReference type="InterPro" id="IPR029058">
    <property type="entry name" value="AB_hydrolase_fold"/>
</dbReference>
<organism evidence="2 3">
    <name type="scientific">Dyella solisilvae</name>
    <dbReference type="NCBI Taxonomy" id="1920168"/>
    <lineage>
        <taxon>Bacteria</taxon>
        <taxon>Pseudomonadati</taxon>
        <taxon>Pseudomonadota</taxon>
        <taxon>Gammaproteobacteria</taxon>
        <taxon>Lysobacterales</taxon>
        <taxon>Rhodanobacteraceae</taxon>
        <taxon>Dyella</taxon>
    </lineage>
</organism>
<accession>A0A370K5W0</accession>
<dbReference type="RefSeq" id="WP_114825535.1">
    <property type="nucleotide sequence ID" value="NZ_QQSY01000003.1"/>
</dbReference>
<sequence length="262" mass="28927">MQSIPTQEYWVNTDHGRLYAKRWLSPAEQANTHPPIVLFHDSLGCVALWRDFPSQLAQATGRDVIAYDRLGFGRSDAHPGKLERDFIRDEARDGVSQLRSQLGIDAFVAFGHSVGGGMAVGCAAAYPTDCTALITESAQAFVEERTLQGIREAQVSFWQPGQIERLARYHGDKASWVLHAWVGTWLAPDFAGWNLDDELRRVTCPVLAIHGDQDEFGSTLQPQRIAARVEGHSTVEIFAGVGHVPHRESTDAVLALVTAWLS</sequence>
<dbReference type="SUPFAM" id="SSF53474">
    <property type="entry name" value="alpha/beta-Hydrolases"/>
    <property type="match status" value="1"/>
</dbReference>
<reference evidence="2 3" key="1">
    <citation type="submission" date="2018-07" db="EMBL/GenBank/DDBJ databases">
        <title>Dyella solisilvae sp. nov., isolated from the pine and broad-leaved mixed forest soil.</title>
        <authorList>
            <person name="Gao Z."/>
            <person name="Qiu L."/>
        </authorList>
    </citation>
    <scope>NUCLEOTIDE SEQUENCE [LARGE SCALE GENOMIC DNA]</scope>
    <source>
        <strain evidence="2 3">DHG54</strain>
    </source>
</reference>
<comment type="caution">
    <text evidence="2">The sequence shown here is derived from an EMBL/GenBank/DDBJ whole genome shotgun (WGS) entry which is preliminary data.</text>
</comment>
<evidence type="ECO:0000313" key="2">
    <source>
        <dbReference type="EMBL" id="RDI98018.1"/>
    </source>
</evidence>
<feature type="domain" description="AB hydrolase-1" evidence="1">
    <location>
        <begin position="34"/>
        <end position="189"/>
    </location>
</feature>
<name>A0A370K5W0_9GAMM</name>
<dbReference type="Gene3D" id="3.40.50.1820">
    <property type="entry name" value="alpha/beta hydrolase"/>
    <property type="match status" value="1"/>
</dbReference>
<dbReference type="PANTHER" id="PTHR43798:SF33">
    <property type="entry name" value="HYDROLASE, PUTATIVE (AFU_ORTHOLOGUE AFUA_2G14860)-RELATED"/>
    <property type="match status" value="1"/>
</dbReference>
<proteinExistence type="predicted"/>
<dbReference type="EMBL" id="QQSY01000003">
    <property type="protein sequence ID" value="RDI98018.1"/>
    <property type="molecule type" value="Genomic_DNA"/>
</dbReference>